<reference evidence="1" key="1">
    <citation type="submission" date="2023-11" db="EMBL/GenBank/DDBJ databases">
        <authorList>
            <person name="Poullet M."/>
        </authorList>
    </citation>
    <scope>NUCLEOTIDE SEQUENCE</scope>
    <source>
        <strain evidence="1">E1834</strain>
    </source>
</reference>
<keyword evidence="2" id="KW-1185">Reference proteome</keyword>
<proteinExistence type="predicted"/>
<protein>
    <submittedName>
        <fullName evidence="1">Uncharacterized protein</fullName>
    </submittedName>
</protein>
<comment type="caution">
    <text evidence="1">The sequence shown here is derived from an EMBL/GenBank/DDBJ whole genome shotgun (WGS) entry which is preliminary data.</text>
</comment>
<organism evidence="1 2">
    <name type="scientific">Meloidogyne enterolobii</name>
    <name type="common">Root-knot nematode worm</name>
    <name type="synonym">Meloidogyne mayaguensis</name>
    <dbReference type="NCBI Taxonomy" id="390850"/>
    <lineage>
        <taxon>Eukaryota</taxon>
        <taxon>Metazoa</taxon>
        <taxon>Ecdysozoa</taxon>
        <taxon>Nematoda</taxon>
        <taxon>Chromadorea</taxon>
        <taxon>Rhabditida</taxon>
        <taxon>Tylenchina</taxon>
        <taxon>Tylenchomorpha</taxon>
        <taxon>Tylenchoidea</taxon>
        <taxon>Meloidogynidae</taxon>
        <taxon>Meloidogyninae</taxon>
        <taxon>Meloidogyne</taxon>
    </lineage>
</organism>
<evidence type="ECO:0000313" key="2">
    <source>
        <dbReference type="Proteomes" id="UP001497535"/>
    </source>
</evidence>
<gene>
    <name evidence="1" type="ORF">MENTE1834_LOCUS11299</name>
</gene>
<sequence>MSFLKITICVYLYRRDLSALPFFSFYSHFITFFFNQICPCMFAFLHKKKNKFF</sequence>
<evidence type="ECO:0000313" key="1">
    <source>
        <dbReference type="EMBL" id="CAK5043945.1"/>
    </source>
</evidence>
<name>A0ACB0YF21_MELEN</name>
<dbReference type="EMBL" id="CAVMJV010000011">
    <property type="protein sequence ID" value="CAK5043945.1"/>
    <property type="molecule type" value="Genomic_DNA"/>
</dbReference>
<dbReference type="Proteomes" id="UP001497535">
    <property type="component" value="Unassembled WGS sequence"/>
</dbReference>
<accession>A0ACB0YF21</accession>